<gene>
    <name evidence="1" type="ORF">QAD02_023130</name>
</gene>
<dbReference type="EMBL" id="CM056741">
    <property type="protein sequence ID" value="KAJ8687336.1"/>
    <property type="molecule type" value="Genomic_DNA"/>
</dbReference>
<evidence type="ECO:0000313" key="1">
    <source>
        <dbReference type="EMBL" id="KAJ8687336.1"/>
    </source>
</evidence>
<accession>A0ACC2PUY4</accession>
<reference evidence="1" key="1">
    <citation type="submission" date="2023-04" db="EMBL/GenBank/DDBJ databases">
        <title>A chromosome-level genome assembly of the parasitoid wasp Eretmocerus hayati.</title>
        <authorList>
            <person name="Zhong Y."/>
            <person name="Liu S."/>
            <person name="Liu Y."/>
        </authorList>
    </citation>
    <scope>NUCLEOTIDE SEQUENCE</scope>
    <source>
        <strain evidence="1">ZJU_SS_LIU_2023</strain>
    </source>
</reference>
<evidence type="ECO:0000313" key="2">
    <source>
        <dbReference type="Proteomes" id="UP001239111"/>
    </source>
</evidence>
<keyword evidence="2" id="KW-1185">Reference proteome</keyword>
<organism evidence="1 2">
    <name type="scientific">Eretmocerus hayati</name>
    <dbReference type="NCBI Taxonomy" id="131215"/>
    <lineage>
        <taxon>Eukaryota</taxon>
        <taxon>Metazoa</taxon>
        <taxon>Ecdysozoa</taxon>
        <taxon>Arthropoda</taxon>
        <taxon>Hexapoda</taxon>
        <taxon>Insecta</taxon>
        <taxon>Pterygota</taxon>
        <taxon>Neoptera</taxon>
        <taxon>Endopterygota</taxon>
        <taxon>Hymenoptera</taxon>
        <taxon>Apocrita</taxon>
        <taxon>Proctotrupomorpha</taxon>
        <taxon>Chalcidoidea</taxon>
        <taxon>Aphelinidae</taxon>
        <taxon>Aphelininae</taxon>
        <taxon>Eretmocerus</taxon>
    </lineage>
</organism>
<name>A0ACC2PUY4_9HYME</name>
<dbReference type="Proteomes" id="UP001239111">
    <property type="component" value="Chromosome 1"/>
</dbReference>
<sequence length="149" mass="16322">MVFFSPILSRKKPNKEERLNVGEKTMSNKKTTGGILLPIKPSIDELSSEVHVSFDKLRGFLGKPWGTLNISDTLQNFPDADTLKLIKTMEITHALSDDSLVWARLTRLKNKIGGKTAPLPNDSDSDNREIPGTQSRSAPFDGSVNGVSG</sequence>
<proteinExistence type="predicted"/>
<comment type="caution">
    <text evidence="1">The sequence shown here is derived from an EMBL/GenBank/DDBJ whole genome shotgun (WGS) entry which is preliminary data.</text>
</comment>
<protein>
    <submittedName>
        <fullName evidence="1">Uncharacterized protein</fullName>
    </submittedName>
</protein>